<comment type="caution">
    <text evidence="1">The sequence shown here is derived from an EMBL/GenBank/DDBJ whole genome shotgun (WGS) entry which is preliminary data.</text>
</comment>
<proteinExistence type="predicted"/>
<accession>A0ACC1C930</accession>
<dbReference type="EMBL" id="CM047897">
    <property type="protein sequence ID" value="KAJ0112019.1"/>
    <property type="molecule type" value="Genomic_DNA"/>
</dbReference>
<reference evidence="2" key="1">
    <citation type="journal article" date="2023" name="G3 (Bethesda)">
        <title>Genome assembly and association tests identify interacting loci associated with vigor, precocity, and sex in interspecific pistachio rootstocks.</title>
        <authorList>
            <person name="Palmer W."/>
            <person name="Jacygrad E."/>
            <person name="Sagayaradj S."/>
            <person name="Cavanaugh K."/>
            <person name="Han R."/>
            <person name="Bertier L."/>
            <person name="Beede B."/>
            <person name="Kafkas S."/>
            <person name="Golino D."/>
            <person name="Preece J."/>
            <person name="Michelmore R."/>
        </authorList>
    </citation>
    <scope>NUCLEOTIDE SEQUENCE [LARGE SCALE GENOMIC DNA]</scope>
</reference>
<name>A0ACC1C930_9ROSI</name>
<keyword evidence="2" id="KW-1185">Reference proteome</keyword>
<evidence type="ECO:0000313" key="2">
    <source>
        <dbReference type="Proteomes" id="UP001164250"/>
    </source>
</evidence>
<organism evidence="1 2">
    <name type="scientific">Pistacia atlantica</name>
    <dbReference type="NCBI Taxonomy" id="434234"/>
    <lineage>
        <taxon>Eukaryota</taxon>
        <taxon>Viridiplantae</taxon>
        <taxon>Streptophyta</taxon>
        <taxon>Embryophyta</taxon>
        <taxon>Tracheophyta</taxon>
        <taxon>Spermatophyta</taxon>
        <taxon>Magnoliopsida</taxon>
        <taxon>eudicotyledons</taxon>
        <taxon>Gunneridae</taxon>
        <taxon>Pentapetalae</taxon>
        <taxon>rosids</taxon>
        <taxon>malvids</taxon>
        <taxon>Sapindales</taxon>
        <taxon>Anacardiaceae</taxon>
        <taxon>Pistacia</taxon>
    </lineage>
</organism>
<dbReference type="Proteomes" id="UP001164250">
    <property type="component" value="Chromosome 1"/>
</dbReference>
<evidence type="ECO:0000313" key="1">
    <source>
        <dbReference type="EMBL" id="KAJ0112019.1"/>
    </source>
</evidence>
<gene>
    <name evidence="1" type="ORF">Patl1_01104</name>
</gene>
<sequence>MSRLYPGVDASRLTEMVQNTGVLKGANCEPIDIANAALYLASDDAKYVSGHNLMVDGGFTSFKTFNFPAHAPDSVQ</sequence>
<protein>
    <submittedName>
        <fullName evidence="1">Uncharacterized protein</fullName>
    </submittedName>
</protein>